<dbReference type="Proteomes" id="UP000006764">
    <property type="component" value="Chromosome"/>
</dbReference>
<dbReference type="RefSeq" id="WP_008740365.1">
    <property type="nucleotide sequence ID" value="NZ_CP004387.1"/>
</dbReference>
<name>A0A0B4XL14_9GAMM</name>
<organism evidence="1 2">
    <name type="scientific">Isoalcanivorax pacificus W11-5</name>
    <dbReference type="NCBI Taxonomy" id="391936"/>
    <lineage>
        <taxon>Bacteria</taxon>
        <taxon>Pseudomonadati</taxon>
        <taxon>Pseudomonadota</taxon>
        <taxon>Gammaproteobacteria</taxon>
        <taxon>Oceanospirillales</taxon>
        <taxon>Alcanivoracaceae</taxon>
        <taxon>Isoalcanivorax</taxon>
    </lineage>
</organism>
<proteinExistence type="predicted"/>
<keyword evidence="2" id="KW-1185">Reference proteome</keyword>
<protein>
    <submittedName>
        <fullName evidence="1">Uncharacterized protein</fullName>
    </submittedName>
</protein>
<dbReference type="KEGG" id="apac:S7S_03125"/>
<dbReference type="OrthoDB" id="6077649at2"/>
<gene>
    <name evidence="1" type="ORF">S7S_03125</name>
</gene>
<reference evidence="1 2" key="1">
    <citation type="journal article" date="2012" name="J. Bacteriol.">
        <title>Genome sequence of an alkane-degrading bacterium, Alcanivorax pacificus type strain W11-5, isolated from deep sea sediment.</title>
        <authorList>
            <person name="Lai Q."/>
            <person name="Shao Z."/>
        </authorList>
    </citation>
    <scope>NUCLEOTIDE SEQUENCE [LARGE SCALE GENOMIC DNA]</scope>
    <source>
        <strain evidence="1 2">W11-5</strain>
    </source>
</reference>
<dbReference type="EMBL" id="CP004387">
    <property type="protein sequence ID" value="AJD47047.1"/>
    <property type="molecule type" value="Genomic_DNA"/>
</dbReference>
<dbReference type="HOGENOM" id="CLU_155154_0_0_6"/>
<sequence length="126" mass="14324">MIEKFIAKVPDRIWEEGRPARLRIWEGEYNVASWVRVTGATGALELLITYSDEAGEHRARVDSTEIRADGSALLSGMVRLRFTGKVEQVQVVLVLGNPQMRFVVEELYVQRRGSTLSRTDKLISNY</sequence>
<evidence type="ECO:0000313" key="1">
    <source>
        <dbReference type="EMBL" id="AJD47047.1"/>
    </source>
</evidence>
<dbReference type="AlphaFoldDB" id="A0A0B4XL14"/>
<evidence type="ECO:0000313" key="2">
    <source>
        <dbReference type="Proteomes" id="UP000006764"/>
    </source>
</evidence>
<accession>A0A0B4XL14</accession>